<organism evidence="1 2">
    <name type="scientific">Candidatus Pseudogracilibacillus intestinigallinarum</name>
    <dbReference type="NCBI Taxonomy" id="2838742"/>
    <lineage>
        <taxon>Bacteria</taxon>
        <taxon>Bacillati</taxon>
        <taxon>Bacillota</taxon>
        <taxon>Bacilli</taxon>
        <taxon>Bacillales</taxon>
        <taxon>Bacillaceae</taxon>
        <taxon>Pseudogracilibacillus</taxon>
    </lineage>
</organism>
<reference evidence="1" key="1">
    <citation type="journal article" date="2021" name="PeerJ">
        <title>Extensive microbial diversity within the chicken gut microbiome revealed by metagenomics and culture.</title>
        <authorList>
            <person name="Gilroy R."/>
            <person name="Ravi A."/>
            <person name="Getino M."/>
            <person name="Pursley I."/>
            <person name="Horton D.L."/>
            <person name="Alikhan N.F."/>
            <person name="Baker D."/>
            <person name="Gharbi K."/>
            <person name="Hall N."/>
            <person name="Watson M."/>
            <person name="Adriaenssens E.M."/>
            <person name="Foster-Nyarko E."/>
            <person name="Jarju S."/>
            <person name="Secka A."/>
            <person name="Antonio M."/>
            <person name="Oren A."/>
            <person name="Chaudhuri R.R."/>
            <person name="La Ragione R."/>
            <person name="Hildebrand F."/>
            <person name="Pallen M.J."/>
        </authorList>
    </citation>
    <scope>NUCLEOTIDE SEQUENCE</scope>
    <source>
        <strain evidence="1">CHK169-2315</strain>
    </source>
</reference>
<dbReference type="NCBIfam" id="TIGR00684">
    <property type="entry name" value="narJ"/>
    <property type="match status" value="1"/>
</dbReference>
<dbReference type="AlphaFoldDB" id="A0A9D1PN50"/>
<proteinExistence type="predicted"/>
<sequence length="191" mass="22516">MINLEKLYSQKTAFGFFAQQLTYPEKSTYHPKLFEESIQVDDPAYPFIKQYWENVQSYSLEQLQELYVQTFDFHKKATLYMTFFKFEDAKERGQMLAKLKVMYEMFGLEMPSGELSDYLPLISEFLYAAEWLGDSRAEDSFNILMAVLEDGTYHLLQGLEEINSVYYPLVKGFRETLKACLQEEVMSNEHD</sequence>
<comment type="caution">
    <text evidence="1">The sequence shown here is derived from an EMBL/GenBank/DDBJ whole genome shotgun (WGS) entry which is preliminary data.</text>
</comment>
<dbReference type="GO" id="GO:0051082">
    <property type="term" value="F:unfolded protein binding"/>
    <property type="evidence" value="ECO:0007669"/>
    <property type="project" value="InterPro"/>
</dbReference>
<dbReference type="Proteomes" id="UP000823937">
    <property type="component" value="Unassembled WGS sequence"/>
</dbReference>
<accession>A0A9D1PN50</accession>
<reference evidence="1" key="2">
    <citation type="submission" date="2021-04" db="EMBL/GenBank/DDBJ databases">
        <authorList>
            <person name="Gilroy R."/>
        </authorList>
    </citation>
    <scope>NUCLEOTIDE SEQUENCE</scope>
    <source>
        <strain evidence="1">CHK169-2315</strain>
    </source>
</reference>
<dbReference type="PANTHER" id="PTHR43680:SF2">
    <property type="entry name" value="NITRATE REDUCTASE MOLYBDENUM COFACTOR ASSEMBLY CHAPERONE NARJ"/>
    <property type="match status" value="1"/>
</dbReference>
<dbReference type="SUPFAM" id="SSF89155">
    <property type="entry name" value="TorD-like"/>
    <property type="match status" value="1"/>
</dbReference>
<dbReference type="GO" id="GO:0051131">
    <property type="term" value="P:chaperone-mediated protein complex assembly"/>
    <property type="evidence" value="ECO:0007669"/>
    <property type="project" value="InterPro"/>
</dbReference>
<name>A0A9D1PN50_9BACI</name>
<dbReference type="PANTHER" id="PTHR43680">
    <property type="entry name" value="NITRATE REDUCTASE MOLYBDENUM COFACTOR ASSEMBLY CHAPERONE"/>
    <property type="match status" value="1"/>
</dbReference>
<dbReference type="InterPro" id="IPR036411">
    <property type="entry name" value="TorD-like_sf"/>
</dbReference>
<gene>
    <name evidence="1" type="primary">narJ</name>
    <name evidence="1" type="ORF">H9895_07020</name>
</gene>
<dbReference type="GO" id="GO:0042128">
    <property type="term" value="P:nitrate assimilation"/>
    <property type="evidence" value="ECO:0007669"/>
    <property type="project" value="TreeGrafter"/>
</dbReference>
<dbReference type="InterPro" id="IPR003765">
    <property type="entry name" value="NO3_reductase_chaperone_NarJ"/>
</dbReference>
<dbReference type="EMBL" id="DXHX01000111">
    <property type="protein sequence ID" value="HIV74810.1"/>
    <property type="molecule type" value="Genomic_DNA"/>
</dbReference>
<evidence type="ECO:0000313" key="2">
    <source>
        <dbReference type="Proteomes" id="UP000823937"/>
    </source>
</evidence>
<evidence type="ECO:0000313" key="1">
    <source>
        <dbReference type="EMBL" id="HIV74810.1"/>
    </source>
</evidence>
<dbReference type="GO" id="GO:0016530">
    <property type="term" value="F:metallochaperone activity"/>
    <property type="evidence" value="ECO:0007669"/>
    <property type="project" value="TreeGrafter"/>
</dbReference>
<protein>
    <submittedName>
        <fullName evidence="1">Nitrate reductase molybdenum cofactor assembly chaperone</fullName>
    </submittedName>
</protein>